<protein>
    <recommendedName>
        <fullName evidence="1">Putative host cell surface-exposed lipoprotein Ltp-like HTH region domain-containing protein</fullName>
    </recommendedName>
</protein>
<reference evidence="2 3" key="1">
    <citation type="submission" date="2019-11" db="EMBL/GenBank/DDBJ databases">
        <title>Terrilactibacillus tamarindus sp. nov. BCM23-1 isolated from bark of Tamarindus indica.</title>
        <authorList>
            <person name="Kingkaew E."/>
            <person name="Tanasupawat S."/>
        </authorList>
    </citation>
    <scope>NUCLEOTIDE SEQUENCE [LARGE SCALE GENOMIC DNA]</scope>
    <source>
        <strain evidence="2 3">BCM23-1</strain>
    </source>
</reference>
<gene>
    <name evidence="2" type="ORF">GMB86_00110</name>
</gene>
<proteinExistence type="predicted"/>
<dbReference type="InterPro" id="IPR036388">
    <property type="entry name" value="WH-like_DNA-bd_sf"/>
</dbReference>
<evidence type="ECO:0000313" key="2">
    <source>
        <dbReference type="EMBL" id="MTT30415.1"/>
    </source>
</evidence>
<feature type="domain" description="Putative host cell surface-exposed lipoprotein Ltp-like HTH region" evidence="1">
    <location>
        <begin position="42"/>
        <end position="85"/>
    </location>
</feature>
<name>A0A6N8CNK5_9BACI</name>
<feature type="domain" description="Putative host cell surface-exposed lipoprotein Ltp-like HTH region" evidence="1">
    <location>
        <begin position="2"/>
        <end position="39"/>
    </location>
</feature>
<dbReference type="Gene3D" id="1.10.10.10">
    <property type="entry name" value="Winged helix-like DNA-binding domain superfamily/Winged helix DNA-binding domain"/>
    <property type="match status" value="2"/>
</dbReference>
<dbReference type="InterPro" id="IPR011434">
    <property type="entry name" value="Ltp-like_HTH"/>
</dbReference>
<sequence length="88" mass="10068">MQTAKDYLDYTAFSKSGLIKQLKFDKYSTADATFAVNHIEVDWKEQAVKTAQDYMDYSSFSRQGLIDQLKFDGYTQEEATYGVDKVGL</sequence>
<dbReference type="Proteomes" id="UP000440978">
    <property type="component" value="Unassembled WGS sequence"/>
</dbReference>
<comment type="caution">
    <text evidence="2">The sequence shown here is derived from an EMBL/GenBank/DDBJ whole genome shotgun (WGS) entry which is preliminary data.</text>
</comment>
<keyword evidence="3" id="KW-1185">Reference proteome</keyword>
<accession>A0A6N8CNK5</accession>
<dbReference type="AlphaFoldDB" id="A0A6N8CNK5"/>
<evidence type="ECO:0000259" key="1">
    <source>
        <dbReference type="Pfam" id="PF07553"/>
    </source>
</evidence>
<organism evidence="2 3">
    <name type="scientific">Terrilactibacillus tamarindi</name>
    <dbReference type="NCBI Taxonomy" id="2599694"/>
    <lineage>
        <taxon>Bacteria</taxon>
        <taxon>Bacillati</taxon>
        <taxon>Bacillota</taxon>
        <taxon>Bacilli</taxon>
        <taxon>Bacillales</taxon>
        <taxon>Bacillaceae</taxon>
        <taxon>Terrilactibacillus</taxon>
    </lineage>
</organism>
<dbReference type="EMBL" id="WNHB01000001">
    <property type="protein sequence ID" value="MTT30415.1"/>
    <property type="molecule type" value="Genomic_DNA"/>
</dbReference>
<evidence type="ECO:0000313" key="3">
    <source>
        <dbReference type="Proteomes" id="UP000440978"/>
    </source>
</evidence>
<dbReference type="Pfam" id="PF07553">
    <property type="entry name" value="Lipoprotein_Ltp"/>
    <property type="match status" value="2"/>
</dbReference>